<dbReference type="EMBL" id="JBHSRI010000019">
    <property type="protein sequence ID" value="MFC6040251.1"/>
    <property type="molecule type" value="Genomic_DNA"/>
</dbReference>
<sequence length="445" mass="52726">MNYIFIDSSKGFGGIENLIIEISHYLLERKQKIFIITQDNKSIYNQYFKNNLNINLINLNMSFTAENLSENQLDEVIKNFYEKFCFKEEEEYRVISPYFHNLQIGIALFSNKDNVKLLHIWGHPEDWKNSLLLKTRMTHKKKYNKKYFYQKEMLKILQLNNADFYGGKSPVLYNSWYYDVDLISNLKKLENYPIQKEKLDYTYFFDERKKEIRVLWCGRFTYWKNEAIIHIHQILEILALEYPDFSIEYTIIGSGETKYTNDVKKRIEIKNVSVVFLGMVKSENLLQIMNTYDIGIGMGLTVKKMAQVRLPSIVIDSVDKFNLKHLGCDWIFNTSEGDAGDGYYYTLAGYEISGRESLYKILSNIFSDPSILNTYSQKSEEFVIENYDQEKQTQAIIDAVENSHFKGADFPIFRKNKIQRFIFICLKTNYYLFIKVRNNIKSFIK</sequence>
<accession>A0ABW1LAF4</accession>
<dbReference type="Proteomes" id="UP001596170">
    <property type="component" value="Unassembled WGS sequence"/>
</dbReference>
<evidence type="ECO:0000313" key="1">
    <source>
        <dbReference type="EMBL" id="MFC6040251.1"/>
    </source>
</evidence>
<dbReference type="SUPFAM" id="SSF53756">
    <property type="entry name" value="UDP-Glycosyltransferase/glycogen phosphorylase"/>
    <property type="match status" value="1"/>
</dbReference>
<proteinExistence type="predicted"/>
<keyword evidence="2" id="KW-1185">Reference proteome</keyword>
<comment type="caution">
    <text evidence="1">The sequence shown here is derived from an EMBL/GenBank/DDBJ whole genome shotgun (WGS) entry which is preliminary data.</text>
</comment>
<evidence type="ECO:0000313" key="2">
    <source>
        <dbReference type="Proteomes" id="UP001596170"/>
    </source>
</evidence>
<dbReference type="RefSeq" id="WP_377734632.1">
    <property type="nucleotide sequence ID" value="NZ_JBHSRI010000019.1"/>
</dbReference>
<organism evidence="1 2">
    <name type="scientific">Paenisporosarcina macmurdoensis</name>
    <dbReference type="NCBI Taxonomy" id="212659"/>
    <lineage>
        <taxon>Bacteria</taxon>
        <taxon>Bacillati</taxon>
        <taxon>Bacillota</taxon>
        <taxon>Bacilli</taxon>
        <taxon>Bacillales</taxon>
        <taxon>Caryophanaceae</taxon>
        <taxon>Paenisporosarcina</taxon>
    </lineage>
</organism>
<protein>
    <recommendedName>
        <fullName evidence="3">Glycosyl transferase family 1 domain-containing protein</fullName>
    </recommendedName>
</protein>
<gene>
    <name evidence="1" type="ORF">ACFPYN_12540</name>
</gene>
<evidence type="ECO:0008006" key="3">
    <source>
        <dbReference type="Google" id="ProtNLM"/>
    </source>
</evidence>
<dbReference type="Gene3D" id="3.40.50.2000">
    <property type="entry name" value="Glycogen Phosphorylase B"/>
    <property type="match status" value="1"/>
</dbReference>
<reference evidence="2" key="1">
    <citation type="journal article" date="2019" name="Int. J. Syst. Evol. Microbiol.">
        <title>The Global Catalogue of Microorganisms (GCM) 10K type strain sequencing project: providing services to taxonomists for standard genome sequencing and annotation.</title>
        <authorList>
            <consortium name="The Broad Institute Genomics Platform"/>
            <consortium name="The Broad Institute Genome Sequencing Center for Infectious Disease"/>
            <person name="Wu L."/>
            <person name="Ma J."/>
        </authorList>
    </citation>
    <scope>NUCLEOTIDE SEQUENCE [LARGE SCALE GENOMIC DNA]</scope>
    <source>
        <strain evidence="2">CCUG 54527</strain>
    </source>
</reference>
<name>A0ABW1LAF4_9BACL</name>